<evidence type="ECO:0000313" key="10">
    <source>
        <dbReference type="Proteomes" id="UP000027195"/>
    </source>
</evidence>
<protein>
    <recommendedName>
        <fullName evidence="6">RNA methyltransferase</fullName>
        <ecNumber evidence="6">2.1.1.-</ecNumber>
    </recommendedName>
</protein>
<dbReference type="InParanoid" id="A0A067M3K7"/>
<dbReference type="InterPro" id="IPR024160">
    <property type="entry name" value="BIN3_SAM-bd_dom"/>
</dbReference>
<dbReference type="Pfam" id="PF06859">
    <property type="entry name" value="Bin3"/>
    <property type="match status" value="1"/>
</dbReference>
<dbReference type="PANTHER" id="PTHR12315:SF0">
    <property type="entry name" value="7SK SNRNA METHYLPHOSPHATE CAPPING ENZYME"/>
    <property type="match status" value="1"/>
</dbReference>
<dbReference type="InterPro" id="IPR010675">
    <property type="entry name" value="Bin3_C"/>
</dbReference>
<keyword evidence="4 5" id="KW-0949">S-adenosyl-L-methionine</keyword>
<dbReference type="GO" id="GO:0032259">
    <property type="term" value="P:methylation"/>
    <property type="evidence" value="ECO:0007669"/>
    <property type="project" value="UniProtKB-KW"/>
</dbReference>
<name>A0A067M3K7_BOTB1</name>
<dbReference type="Proteomes" id="UP000027195">
    <property type="component" value="Unassembled WGS sequence"/>
</dbReference>
<dbReference type="HOGENOM" id="CLU_004729_2_0_1"/>
<feature type="region of interest" description="Disordered" evidence="7">
    <location>
        <begin position="89"/>
        <end position="112"/>
    </location>
</feature>
<proteinExistence type="inferred from homology"/>
<evidence type="ECO:0000256" key="4">
    <source>
        <dbReference type="ARBA" id="ARBA00022691"/>
    </source>
</evidence>
<dbReference type="AlphaFoldDB" id="A0A067M3K7"/>
<dbReference type="InterPro" id="IPR041698">
    <property type="entry name" value="Methyltransf_25"/>
</dbReference>
<dbReference type="STRING" id="930990.A0A067M3K7"/>
<dbReference type="InterPro" id="IPR039772">
    <property type="entry name" value="Bin3-like"/>
</dbReference>
<sequence length="283" mass="31379">MPAGSLPIYGNYRGYYTKRPYTDARLALLDSDFFTGKTVLDIGCNEGWISCDIAQRWGARKVVGVDIDDELIQHAWKRRRAVWSLSAPSEELTPDSTSSESQRKRKRDDGDTQLAVAASRCGSIAKSNHFPMAMSHLFGPLPIPPADAPQASLCFPHNVTFRTADWVKTGVRDDAEGYDVVLALSITKWIHLHGGDEGLLSFFRRIHTVLIKGGLLVLEPQGWEGYAKAKRMDPKLKETAKGLVLRPEELTPSLEEIGFSLMRTAGVTGEGGFRRTVDIYVKS</sequence>
<feature type="domain" description="Bin3-type SAM" evidence="8">
    <location>
        <begin position="23"/>
        <end position="283"/>
    </location>
</feature>
<keyword evidence="3 6" id="KW-0808">Transferase</keyword>
<dbReference type="PANTHER" id="PTHR12315">
    <property type="entry name" value="BICOID-INTERACTING PROTEIN RELATED"/>
    <property type="match status" value="1"/>
</dbReference>
<gene>
    <name evidence="9" type="ORF">BOTBODRAFT_36413</name>
</gene>
<evidence type="ECO:0000256" key="1">
    <source>
        <dbReference type="ARBA" id="ARBA00008361"/>
    </source>
</evidence>
<dbReference type="GO" id="GO:0017069">
    <property type="term" value="F:snRNA binding"/>
    <property type="evidence" value="ECO:0007669"/>
    <property type="project" value="TreeGrafter"/>
</dbReference>
<evidence type="ECO:0000313" key="9">
    <source>
        <dbReference type="EMBL" id="KDQ10313.1"/>
    </source>
</evidence>
<evidence type="ECO:0000256" key="3">
    <source>
        <dbReference type="ARBA" id="ARBA00022679"/>
    </source>
</evidence>
<evidence type="ECO:0000256" key="2">
    <source>
        <dbReference type="ARBA" id="ARBA00022603"/>
    </source>
</evidence>
<dbReference type="EC" id="2.1.1.-" evidence="6"/>
<dbReference type="Gene3D" id="3.40.50.150">
    <property type="entry name" value="Vaccinia Virus protein VP39"/>
    <property type="match status" value="1"/>
</dbReference>
<dbReference type="CDD" id="cd02440">
    <property type="entry name" value="AdoMet_MTases"/>
    <property type="match status" value="1"/>
</dbReference>
<comment type="similarity">
    <text evidence="1 6">Belongs to the methyltransferase superfamily.</text>
</comment>
<evidence type="ECO:0000256" key="5">
    <source>
        <dbReference type="PROSITE-ProRule" id="PRU00848"/>
    </source>
</evidence>
<dbReference type="InterPro" id="IPR029063">
    <property type="entry name" value="SAM-dependent_MTases_sf"/>
</dbReference>
<keyword evidence="2 6" id="KW-0489">Methyltransferase</keyword>
<reference evidence="10" key="1">
    <citation type="journal article" date="2014" name="Proc. Natl. Acad. Sci. U.S.A.">
        <title>Extensive sampling of basidiomycete genomes demonstrates inadequacy of the white-rot/brown-rot paradigm for wood decay fungi.</title>
        <authorList>
            <person name="Riley R."/>
            <person name="Salamov A.A."/>
            <person name="Brown D.W."/>
            <person name="Nagy L.G."/>
            <person name="Floudas D."/>
            <person name="Held B.W."/>
            <person name="Levasseur A."/>
            <person name="Lombard V."/>
            <person name="Morin E."/>
            <person name="Otillar R."/>
            <person name="Lindquist E.A."/>
            <person name="Sun H."/>
            <person name="LaButti K.M."/>
            <person name="Schmutz J."/>
            <person name="Jabbour D."/>
            <person name="Luo H."/>
            <person name="Baker S.E."/>
            <person name="Pisabarro A.G."/>
            <person name="Walton J.D."/>
            <person name="Blanchette R.A."/>
            <person name="Henrissat B."/>
            <person name="Martin F."/>
            <person name="Cullen D."/>
            <person name="Hibbett D.S."/>
            <person name="Grigoriev I.V."/>
        </authorList>
    </citation>
    <scope>NUCLEOTIDE SEQUENCE [LARGE SCALE GENOMIC DNA]</scope>
    <source>
        <strain evidence="10">FD-172 SS1</strain>
    </source>
</reference>
<evidence type="ECO:0000256" key="6">
    <source>
        <dbReference type="RuleBase" id="RU367087"/>
    </source>
</evidence>
<dbReference type="Pfam" id="PF13649">
    <property type="entry name" value="Methyltransf_25"/>
    <property type="match status" value="1"/>
</dbReference>
<dbReference type="PROSITE" id="PS51515">
    <property type="entry name" value="BIN3_SAM"/>
    <property type="match status" value="1"/>
</dbReference>
<dbReference type="FunCoup" id="A0A067M3K7">
    <property type="interactions" value="19"/>
</dbReference>
<dbReference type="SUPFAM" id="SSF53335">
    <property type="entry name" value="S-adenosyl-L-methionine-dependent methyltransferases"/>
    <property type="match status" value="1"/>
</dbReference>
<evidence type="ECO:0000256" key="7">
    <source>
        <dbReference type="SAM" id="MobiDB-lite"/>
    </source>
</evidence>
<dbReference type="OrthoDB" id="540004at2759"/>
<evidence type="ECO:0000259" key="8">
    <source>
        <dbReference type="PROSITE" id="PS51515"/>
    </source>
</evidence>
<accession>A0A067M3K7</accession>
<dbReference type="GO" id="GO:0008171">
    <property type="term" value="F:O-methyltransferase activity"/>
    <property type="evidence" value="ECO:0007669"/>
    <property type="project" value="UniProtKB-UniRule"/>
</dbReference>
<dbReference type="EMBL" id="KL198069">
    <property type="protein sequence ID" value="KDQ10313.1"/>
    <property type="molecule type" value="Genomic_DNA"/>
</dbReference>
<dbReference type="GO" id="GO:0040031">
    <property type="term" value="P:snRNA modification"/>
    <property type="evidence" value="ECO:0007669"/>
    <property type="project" value="TreeGrafter"/>
</dbReference>
<organism evidence="9 10">
    <name type="scientific">Botryobasidium botryosum (strain FD-172 SS1)</name>
    <dbReference type="NCBI Taxonomy" id="930990"/>
    <lineage>
        <taxon>Eukaryota</taxon>
        <taxon>Fungi</taxon>
        <taxon>Dikarya</taxon>
        <taxon>Basidiomycota</taxon>
        <taxon>Agaricomycotina</taxon>
        <taxon>Agaricomycetes</taxon>
        <taxon>Cantharellales</taxon>
        <taxon>Botryobasidiaceae</taxon>
        <taxon>Botryobasidium</taxon>
    </lineage>
</organism>
<keyword evidence="10" id="KW-1185">Reference proteome</keyword>
<dbReference type="GO" id="GO:0008173">
    <property type="term" value="F:RNA methyltransferase activity"/>
    <property type="evidence" value="ECO:0007669"/>
    <property type="project" value="UniProtKB-UniRule"/>
</dbReference>